<protein>
    <submittedName>
        <fullName evidence="3">Hydrolase</fullName>
    </submittedName>
</protein>
<dbReference type="EMBL" id="BOQP01000027">
    <property type="protein sequence ID" value="GIM76537.1"/>
    <property type="molecule type" value="Genomic_DNA"/>
</dbReference>
<dbReference type="GO" id="GO:0016787">
    <property type="term" value="F:hydrolase activity"/>
    <property type="evidence" value="ECO:0007669"/>
    <property type="project" value="UniProtKB-KW"/>
</dbReference>
<dbReference type="PANTHER" id="PTHR43540">
    <property type="entry name" value="PEROXYUREIDOACRYLATE/UREIDOACRYLATE AMIDOHYDROLASE-RELATED"/>
    <property type="match status" value="1"/>
</dbReference>
<evidence type="ECO:0000313" key="4">
    <source>
        <dbReference type="Proteomes" id="UP000680865"/>
    </source>
</evidence>
<keyword evidence="4" id="KW-1185">Reference proteome</keyword>
<gene>
    <name evidence="3" type="ORF">Aco04nite_50970</name>
</gene>
<dbReference type="SUPFAM" id="SSF52499">
    <property type="entry name" value="Isochorismatase-like hydrolases"/>
    <property type="match status" value="1"/>
</dbReference>
<accession>A0A919SQ77</accession>
<dbReference type="InterPro" id="IPR000868">
    <property type="entry name" value="Isochorismatase-like_dom"/>
</dbReference>
<sequence length="227" mass="23737">MSSSWWPTAIAAADETLYARAGFGRASGLGVRPAVLVIDVQYRTVGHERVPITEAMDEFPTATGTRGWDAVGNIARVLSSAREAGVPVFHPHVAPKTKLTAGGYAGKTPTLASTGAGAYDFVAEAAPRDDEPLIAKDHPSAFFATGLLTHLVQRGVDTVLLTGATTSGCVRASAVDAFSYGFRVGIVGDAVFDRLDVVHEVALFDLASKYADILTADATEAFLKGLA</sequence>
<keyword evidence="1 3" id="KW-0378">Hydrolase</keyword>
<name>A0A919SQ77_9ACTN</name>
<dbReference type="Gene3D" id="3.40.50.850">
    <property type="entry name" value="Isochorismatase-like"/>
    <property type="match status" value="1"/>
</dbReference>
<dbReference type="Pfam" id="PF00857">
    <property type="entry name" value="Isochorismatase"/>
    <property type="match status" value="1"/>
</dbReference>
<dbReference type="Proteomes" id="UP000680865">
    <property type="component" value="Unassembled WGS sequence"/>
</dbReference>
<dbReference type="InterPro" id="IPR050272">
    <property type="entry name" value="Isochorismatase-like_hydrls"/>
</dbReference>
<comment type="caution">
    <text evidence="3">The sequence shown here is derived from an EMBL/GenBank/DDBJ whole genome shotgun (WGS) entry which is preliminary data.</text>
</comment>
<dbReference type="PANTHER" id="PTHR43540:SF1">
    <property type="entry name" value="ISOCHORISMATASE HYDROLASE"/>
    <property type="match status" value="1"/>
</dbReference>
<evidence type="ECO:0000256" key="1">
    <source>
        <dbReference type="ARBA" id="ARBA00022801"/>
    </source>
</evidence>
<feature type="domain" description="Isochorismatase-like" evidence="2">
    <location>
        <begin position="34"/>
        <end position="217"/>
    </location>
</feature>
<organism evidence="3 4">
    <name type="scientific">Winogradskya consettensis</name>
    <dbReference type="NCBI Taxonomy" id="113560"/>
    <lineage>
        <taxon>Bacteria</taxon>
        <taxon>Bacillati</taxon>
        <taxon>Actinomycetota</taxon>
        <taxon>Actinomycetes</taxon>
        <taxon>Micromonosporales</taxon>
        <taxon>Micromonosporaceae</taxon>
        <taxon>Winogradskya</taxon>
    </lineage>
</organism>
<reference evidence="3" key="1">
    <citation type="submission" date="2021-03" db="EMBL/GenBank/DDBJ databases">
        <title>Whole genome shotgun sequence of Actinoplanes consettensis NBRC 14913.</title>
        <authorList>
            <person name="Komaki H."/>
            <person name="Tamura T."/>
        </authorList>
    </citation>
    <scope>NUCLEOTIDE SEQUENCE</scope>
    <source>
        <strain evidence="3">NBRC 14913</strain>
    </source>
</reference>
<dbReference type="RefSeq" id="WP_212999727.1">
    <property type="nucleotide sequence ID" value="NZ_BAAATW010000010.1"/>
</dbReference>
<proteinExistence type="predicted"/>
<evidence type="ECO:0000313" key="3">
    <source>
        <dbReference type="EMBL" id="GIM76537.1"/>
    </source>
</evidence>
<dbReference type="InterPro" id="IPR036380">
    <property type="entry name" value="Isochorismatase-like_sf"/>
</dbReference>
<dbReference type="AlphaFoldDB" id="A0A919SQ77"/>
<evidence type="ECO:0000259" key="2">
    <source>
        <dbReference type="Pfam" id="PF00857"/>
    </source>
</evidence>